<sequence length="867" mass="95682">MKIFIIPLAALTALVGGVEGFNANFNFVTGHPRSYKRIGHISHISHIRSQKIDRVSSLHATYENESPDSSPPDPSTLHLTNTGINTSPPTDSSSSSSSDPIYVQSDGTVNLTPTVGTAGGWSVQLLIGDYVVHQKYGIGKFLRCLRKPAVLSRAEKSRRAMERQKAIDEGGEPKAYPVNETQDVMEVEYADGILHVPVDKSFRLSRYRGGDAIVKPKLSRMRGGQWSRQRDKVAGMTEGIAVDVLAAYVRREKTRRMPYRLDLEDGMSNFEDMFKWEETADQIKAIDQVKEDMVWKGKPMDRLVAGDVGFGKTEVAMRALFRSCLNKRQAVLLAPTSVLASQHYKNAVERFEGHGVKVALLRGGGGKKGEEVKQSLKMDEEKIGFAVKQEIERGGQAFVVVPRIGMIDSALEMLEDQIPGVRVSVAHGRMGRGQAEESVNHFASGGSDVLLATTVIENGIDIPSVNTMVVMRAESFGMSTLYQLRGRVGRSNVQAYAILMYAEGSGGVTEGAMLRLKAMEDLQELGSGFDVASRDLEIRGAGSLFGVEQSGMAGKVGFDLYMRMLRKAIKRIGGLRLPVIGNTDVDLGNGEGSIMGKNAFVIPTSYINDEDENARMVGEARLAEDSDELVRLTAEWKSNYGALPVEMKRPLKNLHLHACTRLLGIDKVRLDENGVAILRAPGIRPRHYSMIEEEIKRKGGRGKTGVKKKLKIYFPERMMESERRENNAEAILEGEAEKGDAENGVEDAEGSAGIDWEEGIEDDEQDGDGGGMKHFLAMNNDDEIPGFRIEGIGTLDEGERAEGLLKLLLPLAKVVKERTKEDDAKTMEMVDKRERREKWEKNMKGEGGGQQTIKKNRVGYYEKPPKF</sequence>
<proteinExistence type="predicted"/>
<evidence type="ECO:0000313" key="13">
    <source>
        <dbReference type="Proteomes" id="UP001165082"/>
    </source>
</evidence>
<dbReference type="PROSITE" id="PS51194">
    <property type="entry name" value="HELICASE_CTER"/>
    <property type="match status" value="1"/>
</dbReference>
<keyword evidence="3" id="KW-0378">Hydrolase</keyword>
<dbReference type="Pfam" id="PF02559">
    <property type="entry name" value="CarD_TRCF_RID"/>
    <property type="match status" value="1"/>
</dbReference>
<evidence type="ECO:0000256" key="4">
    <source>
        <dbReference type="ARBA" id="ARBA00022806"/>
    </source>
</evidence>
<dbReference type="PANTHER" id="PTHR47964">
    <property type="entry name" value="ATP-DEPENDENT DNA HELICASE HOMOLOG RECG, CHLOROPLASTIC"/>
    <property type="match status" value="1"/>
</dbReference>
<protein>
    <recommendedName>
        <fullName evidence="14">Transcription-repair coupling factor</fullName>
    </recommendedName>
</protein>
<dbReference type="GO" id="GO:0005524">
    <property type="term" value="F:ATP binding"/>
    <property type="evidence" value="ECO:0007669"/>
    <property type="project" value="UniProtKB-KW"/>
</dbReference>
<dbReference type="SUPFAM" id="SSF52540">
    <property type="entry name" value="P-loop containing nucleoside triphosphate hydrolases"/>
    <property type="match status" value="2"/>
</dbReference>
<dbReference type="Pfam" id="PF00270">
    <property type="entry name" value="DEAD"/>
    <property type="match status" value="1"/>
</dbReference>
<dbReference type="GO" id="GO:0003677">
    <property type="term" value="F:DNA binding"/>
    <property type="evidence" value="ECO:0007669"/>
    <property type="project" value="UniProtKB-KW"/>
</dbReference>
<dbReference type="SMART" id="SM00982">
    <property type="entry name" value="TRCF"/>
    <property type="match status" value="1"/>
</dbReference>
<keyword evidence="1" id="KW-0547">Nucleotide-binding</keyword>
<evidence type="ECO:0000259" key="10">
    <source>
        <dbReference type="PROSITE" id="PS51192"/>
    </source>
</evidence>
<keyword evidence="5" id="KW-0067">ATP-binding</keyword>
<dbReference type="InterPro" id="IPR011545">
    <property type="entry name" value="DEAD/DEAH_box_helicase_dom"/>
</dbReference>
<dbReference type="Pfam" id="PF00271">
    <property type="entry name" value="Helicase_C"/>
    <property type="match status" value="1"/>
</dbReference>
<evidence type="ECO:0000256" key="7">
    <source>
        <dbReference type="ARBA" id="ARBA00023204"/>
    </source>
</evidence>
<evidence type="ECO:0000256" key="2">
    <source>
        <dbReference type="ARBA" id="ARBA00022763"/>
    </source>
</evidence>
<dbReference type="SMART" id="SM00487">
    <property type="entry name" value="DEXDc"/>
    <property type="match status" value="1"/>
</dbReference>
<evidence type="ECO:0000256" key="1">
    <source>
        <dbReference type="ARBA" id="ARBA00022741"/>
    </source>
</evidence>
<dbReference type="Gene3D" id="3.90.1150.50">
    <property type="entry name" value="Transcription-repair-coupling factor, D7 domain"/>
    <property type="match status" value="1"/>
</dbReference>
<evidence type="ECO:0000256" key="6">
    <source>
        <dbReference type="ARBA" id="ARBA00023125"/>
    </source>
</evidence>
<keyword evidence="2" id="KW-0227">DNA damage</keyword>
<dbReference type="PANTHER" id="PTHR47964:SF1">
    <property type="entry name" value="ATP-DEPENDENT DNA HELICASE HOMOLOG RECG, CHLOROPLASTIC"/>
    <property type="match status" value="1"/>
</dbReference>
<dbReference type="Gene3D" id="2.40.10.170">
    <property type="match status" value="1"/>
</dbReference>
<feature type="domain" description="Helicase C-terminal" evidence="11">
    <location>
        <begin position="371"/>
        <end position="537"/>
    </location>
</feature>
<dbReference type="InterPro" id="IPR003711">
    <property type="entry name" value="CarD-like/TRCF_RID"/>
</dbReference>
<dbReference type="InterPro" id="IPR005118">
    <property type="entry name" value="TRCF_C"/>
</dbReference>
<feature type="region of interest" description="Disordered" evidence="8">
    <location>
        <begin position="60"/>
        <end position="101"/>
    </location>
</feature>
<evidence type="ECO:0000256" key="9">
    <source>
        <dbReference type="SAM" id="SignalP"/>
    </source>
</evidence>
<feature type="region of interest" description="Disordered" evidence="8">
    <location>
        <begin position="819"/>
        <end position="867"/>
    </location>
</feature>
<dbReference type="InterPro" id="IPR027417">
    <property type="entry name" value="P-loop_NTPase"/>
</dbReference>
<dbReference type="SUPFAM" id="SSF143517">
    <property type="entry name" value="TRCF domain-like"/>
    <property type="match status" value="1"/>
</dbReference>
<organism evidence="12 13">
    <name type="scientific">Triparma retinervis</name>
    <dbReference type="NCBI Taxonomy" id="2557542"/>
    <lineage>
        <taxon>Eukaryota</taxon>
        <taxon>Sar</taxon>
        <taxon>Stramenopiles</taxon>
        <taxon>Ochrophyta</taxon>
        <taxon>Bolidophyceae</taxon>
        <taxon>Parmales</taxon>
        <taxon>Triparmaceae</taxon>
        <taxon>Triparma</taxon>
    </lineage>
</organism>
<dbReference type="EMBL" id="BRXZ01000036">
    <property type="protein sequence ID" value="GMI03525.1"/>
    <property type="molecule type" value="Genomic_DNA"/>
</dbReference>
<keyword evidence="9" id="KW-0732">Signal</keyword>
<evidence type="ECO:0008006" key="14">
    <source>
        <dbReference type="Google" id="ProtNLM"/>
    </source>
</evidence>
<dbReference type="Gene3D" id="3.40.50.300">
    <property type="entry name" value="P-loop containing nucleotide triphosphate hydrolases"/>
    <property type="match status" value="2"/>
</dbReference>
<feature type="compositionally biased region" description="Low complexity" evidence="8">
    <location>
        <begin position="86"/>
        <end position="100"/>
    </location>
</feature>
<gene>
    <name evidence="12" type="ORF">TrRE_jg8343</name>
</gene>
<evidence type="ECO:0000256" key="5">
    <source>
        <dbReference type="ARBA" id="ARBA00022840"/>
    </source>
</evidence>
<evidence type="ECO:0000256" key="8">
    <source>
        <dbReference type="SAM" id="MobiDB-lite"/>
    </source>
</evidence>
<dbReference type="AlphaFoldDB" id="A0A9W7CD48"/>
<dbReference type="InterPro" id="IPR014001">
    <property type="entry name" value="Helicase_ATP-bd"/>
</dbReference>
<name>A0A9W7CD48_9STRA</name>
<dbReference type="InterPro" id="IPR037235">
    <property type="entry name" value="TRCF-like_C_D7"/>
</dbReference>
<dbReference type="SMART" id="SM01058">
    <property type="entry name" value="CarD_TRCF"/>
    <property type="match status" value="1"/>
</dbReference>
<accession>A0A9W7CD48</accession>
<comment type="caution">
    <text evidence="12">The sequence shown here is derived from an EMBL/GenBank/DDBJ whole genome shotgun (WGS) entry which is preliminary data.</text>
</comment>
<feature type="chain" id="PRO_5040732523" description="Transcription-repair coupling factor" evidence="9">
    <location>
        <begin position="21"/>
        <end position="867"/>
    </location>
</feature>
<evidence type="ECO:0000259" key="11">
    <source>
        <dbReference type="PROSITE" id="PS51194"/>
    </source>
</evidence>
<dbReference type="Proteomes" id="UP001165082">
    <property type="component" value="Unassembled WGS sequence"/>
</dbReference>
<evidence type="ECO:0000256" key="3">
    <source>
        <dbReference type="ARBA" id="ARBA00022801"/>
    </source>
</evidence>
<dbReference type="GO" id="GO:0003678">
    <property type="term" value="F:DNA helicase activity"/>
    <property type="evidence" value="ECO:0007669"/>
    <property type="project" value="TreeGrafter"/>
</dbReference>
<dbReference type="InterPro" id="IPR047112">
    <property type="entry name" value="RecG/Mfd"/>
</dbReference>
<feature type="signal peptide" evidence="9">
    <location>
        <begin position="1"/>
        <end position="20"/>
    </location>
</feature>
<dbReference type="SMART" id="SM00490">
    <property type="entry name" value="HELICc"/>
    <property type="match status" value="1"/>
</dbReference>
<keyword evidence="13" id="KW-1185">Reference proteome</keyword>
<dbReference type="InterPro" id="IPR001650">
    <property type="entry name" value="Helicase_C-like"/>
</dbReference>
<reference evidence="12" key="1">
    <citation type="submission" date="2022-07" db="EMBL/GenBank/DDBJ databases">
        <title>Genome analysis of Parmales, a sister group of diatoms, reveals the evolutionary specialization of diatoms from phago-mixotrophs to photoautotrophs.</title>
        <authorList>
            <person name="Ban H."/>
            <person name="Sato S."/>
            <person name="Yoshikawa S."/>
            <person name="Kazumasa Y."/>
            <person name="Nakamura Y."/>
            <person name="Ichinomiya M."/>
            <person name="Saitoh K."/>
            <person name="Sato N."/>
            <person name="Blanc-Mathieu R."/>
            <person name="Endo H."/>
            <person name="Kuwata A."/>
            <person name="Ogata H."/>
        </authorList>
    </citation>
    <scope>NUCLEOTIDE SEQUENCE</scope>
</reference>
<feature type="domain" description="Helicase ATP-binding" evidence="10">
    <location>
        <begin position="293"/>
        <end position="473"/>
    </location>
</feature>
<feature type="compositionally biased region" description="Basic and acidic residues" evidence="8">
    <location>
        <begin position="819"/>
        <end position="844"/>
    </location>
</feature>
<dbReference type="OrthoDB" id="416741at2759"/>
<keyword evidence="4" id="KW-0347">Helicase</keyword>
<keyword evidence="7" id="KW-0234">DNA repair</keyword>
<dbReference type="GO" id="GO:0016787">
    <property type="term" value="F:hydrolase activity"/>
    <property type="evidence" value="ECO:0007669"/>
    <property type="project" value="UniProtKB-KW"/>
</dbReference>
<dbReference type="Pfam" id="PF03461">
    <property type="entry name" value="TRCF"/>
    <property type="match status" value="1"/>
</dbReference>
<dbReference type="PROSITE" id="PS51192">
    <property type="entry name" value="HELICASE_ATP_BIND_1"/>
    <property type="match status" value="1"/>
</dbReference>
<evidence type="ECO:0000313" key="12">
    <source>
        <dbReference type="EMBL" id="GMI03525.1"/>
    </source>
</evidence>
<keyword evidence="6" id="KW-0238">DNA-binding</keyword>
<dbReference type="GO" id="GO:0006281">
    <property type="term" value="P:DNA repair"/>
    <property type="evidence" value="ECO:0007669"/>
    <property type="project" value="UniProtKB-KW"/>
</dbReference>